<evidence type="ECO:0000256" key="3">
    <source>
        <dbReference type="PROSITE-ProRule" id="PRU10100"/>
    </source>
</evidence>
<dbReference type="SMART" id="SM00870">
    <property type="entry name" value="Asparaginase"/>
    <property type="match status" value="1"/>
</dbReference>
<dbReference type="InterPro" id="IPR027473">
    <property type="entry name" value="L-asparaginase_C"/>
</dbReference>
<feature type="active site" evidence="3">
    <location>
        <position position="75"/>
    </location>
</feature>
<dbReference type="PROSITE" id="PS51732">
    <property type="entry name" value="ASN_GLN_ASE_3"/>
    <property type="match status" value="1"/>
</dbReference>
<dbReference type="Proteomes" id="UP000714380">
    <property type="component" value="Unassembled WGS sequence"/>
</dbReference>
<keyword evidence="7" id="KW-1185">Reference proteome</keyword>
<evidence type="ECO:0000259" key="5">
    <source>
        <dbReference type="Pfam" id="PF17763"/>
    </source>
</evidence>
<gene>
    <name evidence="6" type="primary">ansA</name>
    <name evidence="6" type="ORF">I9W95_15175</name>
</gene>
<evidence type="ECO:0000256" key="1">
    <source>
        <dbReference type="ARBA" id="ARBA00012920"/>
    </source>
</evidence>
<dbReference type="InterPro" id="IPR027475">
    <property type="entry name" value="Asparaginase/glutaminase_AS2"/>
</dbReference>
<accession>A0ABS7ZTE8</accession>
<sequence>MAKTERGYQPQAGFLQQKLNSLQEFNRAEMPQFTLHEYQPLLDSSDMSPQHWTDIAADILANYEKYDGFVVLHGTDTMAYTASALSFMLQDLGKPVIVTGSQIPLAEMRSDGHENLLNALYIAAFHPLAEVGLFFNHTLLRGNRASKVHATGFGAFASPNCAPLLKAGINIEMIEPAIAELHSRLPEFQPLQDKAVAVLTLYPGMDMGLAQYIISQPLDGLIIQTFGAGNAPQQLTLLNALADAHKRGVVVVNHTQCTHGGVNMGGYAGGHALRDCGLVSAGDMTLEATLTKLHTLLSRPGEREQVIREARRLMEVSLCGELS</sequence>
<dbReference type="PRINTS" id="PR00139">
    <property type="entry name" value="ASNGLNASE"/>
</dbReference>
<dbReference type="InterPro" id="IPR041725">
    <property type="entry name" value="L-asparaginase_I"/>
</dbReference>
<evidence type="ECO:0000256" key="2">
    <source>
        <dbReference type="ARBA" id="ARBA00022801"/>
    </source>
</evidence>
<feature type="domain" description="L-asparaginase N-terminal" evidence="4">
    <location>
        <begin position="17"/>
        <end position="175"/>
    </location>
</feature>
<dbReference type="SUPFAM" id="SSF53774">
    <property type="entry name" value="Glutaminase/Asparaginase"/>
    <property type="match status" value="1"/>
</dbReference>
<dbReference type="Gene3D" id="3.40.50.40">
    <property type="match status" value="1"/>
</dbReference>
<dbReference type="Pfam" id="PF17763">
    <property type="entry name" value="Asparaginase_C"/>
    <property type="match status" value="1"/>
</dbReference>
<evidence type="ECO:0000259" key="4">
    <source>
        <dbReference type="Pfam" id="PF00710"/>
    </source>
</evidence>
<name>A0ABS7ZTE8_9GAMM</name>
<keyword evidence="2" id="KW-0378">Hydrolase</keyword>
<dbReference type="NCBIfam" id="NF006998">
    <property type="entry name" value="PRK09461.1"/>
    <property type="match status" value="1"/>
</dbReference>
<dbReference type="EC" id="3.5.1.1" evidence="1"/>
<evidence type="ECO:0000313" key="7">
    <source>
        <dbReference type="Proteomes" id="UP000714380"/>
    </source>
</evidence>
<dbReference type="EMBL" id="JAEDAH010000096">
    <property type="protein sequence ID" value="MCA6064949.1"/>
    <property type="molecule type" value="Genomic_DNA"/>
</dbReference>
<dbReference type="InterPro" id="IPR006034">
    <property type="entry name" value="Asparaginase/glutaminase-like"/>
</dbReference>
<feature type="domain" description="Asparaginase/glutaminase C-terminal" evidence="5">
    <location>
        <begin position="196"/>
        <end position="306"/>
    </location>
</feature>
<dbReference type="InterPro" id="IPR037152">
    <property type="entry name" value="L-asparaginase_N_sf"/>
</dbReference>
<dbReference type="CDD" id="cd08963">
    <property type="entry name" value="L-asparaginase_I"/>
    <property type="match status" value="1"/>
</dbReference>
<protein>
    <recommendedName>
        <fullName evidence="1">asparaginase</fullName>
        <ecNumber evidence="1">3.5.1.1</ecNumber>
    </recommendedName>
</protein>
<dbReference type="InterPro" id="IPR040919">
    <property type="entry name" value="Asparaginase_C"/>
</dbReference>
<dbReference type="InterPro" id="IPR027474">
    <property type="entry name" value="L-asparaginase_N"/>
</dbReference>
<dbReference type="Pfam" id="PF00710">
    <property type="entry name" value="Asparaginase"/>
    <property type="match status" value="1"/>
</dbReference>
<dbReference type="PROSITE" id="PS00917">
    <property type="entry name" value="ASN_GLN_ASE_2"/>
    <property type="match status" value="1"/>
</dbReference>
<dbReference type="NCBIfam" id="TIGR00519">
    <property type="entry name" value="asnASE_I"/>
    <property type="match status" value="1"/>
</dbReference>
<proteinExistence type="predicted"/>
<evidence type="ECO:0000313" key="6">
    <source>
        <dbReference type="EMBL" id="MCA6064949.1"/>
    </source>
</evidence>
<organism evidence="6 7">
    <name type="scientific">Thalassolituus marinus</name>
    <dbReference type="NCBI Taxonomy" id="671053"/>
    <lineage>
        <taxon>Bacteria</taxon>
        <taxon>Pseudomonadati</taxon>
        <taxon>Pseudomonadota</taxon>
        <taxon>Gammaproteobacteria</taxon>
        <taxon>Oceanospirillales</taxon>
        <taxon>Oceanospirillaceae</taxon>
        <taxon>Thalassolituus</taxon>
    </lineage>
</organism>
<reference evidence="6 7" key="1">
    <citation type="submission" date="2020-12" db="EMBL/GenBank/DDBJ databases">
        <title>Novel Thalassolituus-related marine hydrocarbonoclastic bacteria mediated algae-derived hydrocarbons mineralization in twilight zone of the northern South China Sea.</title>
        <authorList>
            <person name="Dong C."/>
        </authorList>
    </citation>
    <scope>NUCLEOTIDE SEQUENCE [LARGE SCALE GENOMIC DNA]</scope>
    <source>
        <strain evidence="6 7">IMCC1826</strain>
    </source>
</reference>
<dbReference type="Gene3D" id="3.40.50.1170">
    <property type="entry name" value="L-asparaginase, N-terminal domain"/>
    <property type="match status" value="1"/>
</dbReference>
<dbReference type="InterPro" id="IPR006033">
    <property type="entry name" value="AsnA_fam"/>
</dbReference>
<comment type="caution">
    <text evidence="6">The sequence shown here is derived from an EMBL/GenBank/DDBJ whole genome shotgun (WGS) entry which is preliminary data.</text>
</comment>
<dbReference type="PIRSF" id="PIRSF500176">
    <property type="entry name" value="L_ASNase"/>
    <property type="match status" value="1"/>
</dbReference>
<dbReference type="PANTHER" id="PTHR11707:SF28">
    <property type="entry name" value="60 KDA LYSOPHOSPHOLIPASE"/>
    <property type="match status" value="1"/>
</dbReference>
<dbReference type="InterPro" id="IPR036152">
    <property type="entry name" value="Asp/glu_Ase-like_sf"/>
</dbReference>
<dbReference type="PIRSF" id="PIRSF001220">
    <property type="entry name" value="L-ASNase_gatD"/>
    <property type="match status" value="1"/>
</dbReference>
<dbReference type="PANTHER" id="PTHR11707">
    <property type="entry name" value="L-ASPARAGINASE"/>
    <property type="match status" value="1"/>
</dbReference>